<organism evidence="2 3">
    <name type="scientific">Oleiphilus messinensis</name>
    <dbReference type="NCBI Taxonomy" id="141451"/>
    <lineage>
        <taxon>Bacteria</taxon>
        <taxon>Pseudomonadati</taxon>
        <taxon>Pseudomonadota</taxon>
        <taxon>Gammaproteobacteria</taxon>
        <taxon>Oceanospirillales</taxon>
        <taxon>Oleiphilaceae</taxon>
        <taxon>Oleiphilus</taxon>
    </lineage>
</organism>
<dbReference type="GO" id="GO:0016810">
    <property type="term" value="F:hydrolase activity, acting on carbon-nitrogen (but not peptide) bonds"/>
    <property type="evidence" value="ECO:0007669"/>
    <property type="project" value="InterPro"/>
</dbReference>
<dbReference type="InterPro" id="IPR002509">
    <property type="entry name" value="NODB_dom"/>
</dbReference>
<dbReference type="Proteomes" id="UP000196027">
    <property type="component" value="Chromosome"/>
</dbReference>
<dbReference type="OrthoDB" id="9784220at2"/>
<gene>
    <name evidence="2" type="ORF">OLMES_2091</name>
</gene>
<feature type="domain" description="NodB homology" evidence="1">
    <location>
        <begin position="23"/>
        <end position="283"/>
    </location>
</feature>
<dbReference type="KEGG" id="ome:OLMES_2091"/>
<dbReference type="NCBIfam" id="TIGR03006">
    <property type="entry name" value="pepcterm_polyde"/>
    <property type="match status" value="1"/>
</dbReference>
<dbReference type="AlphaFoldDB" id="A0A1Y0I9Q9"/>
<evidence type="ECO:0000313" key="3">
    <source>
        <dbReference type="Proteomes" id="UP000196027"/>
    </source>
</evidence>
<accession>A0A1Y0I9Q9</accession>
<evidence type="ECO:0000259" key="1">
    <source>
        <dbReference type="PROSITE" id="PS51677"/>
    </source>
</evidence>
<dbReference type="PROSITE" id="PS51677">
    <property type="entry name" value="NODB"/>
    <property type="match status" value="1"/>
</dbReference>
<dbReference type="InterPro" id="IPR045235">
    <property type="entry name" value="PuuE_HpPgdA-like"/>
</dbReference>
<name>A0A1Y0I9Q9_9GAMM</name>
<dbReference type="SUPFAM" id="SSF88713">
    <property type="entry name" value="Glycoside hydrolase/deacetylase"/>
    <property type="match status" value="1"/>
</dbReference>
<proteinExistence type="predicted"/>
<dbReference type="InterPro" id="IPR011330">
    <property type="entry name" value="Glyco_hydro/deAcase_b/a-brl"/>
</dbReference>
<dbReference type="GO" id="GO:0005975">
    <property type="term" value="P:carbohydrate metabolic process"/>
    <property type="evidence" value="ECO:0007669"/>
    <property type="project" value="InterPro"/>
</dbReference>
<dbReference type="PANTHER" id="PTHR47561:SF1">
    <property type="entry name" value="POLYSACCHARIDE DEACETYLASE FAMILY PROTEIN (AFU_ORTHOLOGUE AFUA_6G05030)"/>
    <property type="match status" value="1"/>
</dbReference>
<dbReference type="CDD" id="cd10941">
    <property type="entry name" value="CE4_PuuE_HpPgdA_like_2"/>
    <property type="match status" value="1"/>
</dbReference>
<dbReference type="PANTHER" id="PTHR47561">
    <property type="entry name" value="POLYSACCHARIDE DEACETYLASE FAMILY PROTEIN (AFU_ORTHOLOGUE AFUA_6G05030)"/>
    <property type="match status" value="1"/>
</dbReference>
<dbReference type="InterPro" id="IPR014344">
    <property type="entry name" value="XrtA_polysacc_deacetyl"/>
</dbReference>
<dbReference type="EMBL" id="CP021425">
    <property type="protein sequence ID" value="ARU56164.1"/>
    <property type="molecule type" value="Genomic_DNA"/>
</dbReference>
<dbReference type="Gene3D" id="3.20.20.370">
    <property type="entry name" value="Glycoside hydrolase/deacetylase"/>
    <property type="match status" value="1"/>
</dbReference>
<dbReference type="Pfam" id="PF11959">
    <property type="entry name" value="DUF3473"/>
    <property type="match status" value="1"/>
</dbReference>
<protein>
    <submittedName>
        <fullName evidence="2">Polysaccharide deactylase family protein, PEP-CTERM locus subfamily</fullName>
    </submittedName>
</protein>
<dbReference type="RefSeq" id="WP_087461186.1">
    <property type="nucleotide sequence ID" value="NZ_CP021425.1"/>
</dbReference>
<sequence length="283" mass="33180">MLSSAQNAMSVDVEDYFQVSAFENIISRDSWDTLPLRVDYSTNRLLDLFARKQVKATFFTLGWVAERRPDLVRKIVAEGHEIASHGYGHERVTEMSRDAFRQDVDRAKKILEDISGEEVIGYRAPSFSINDTNRWVFDELVALGYRYSSSTYPVKHDLYGVPHWPRFKYKLDNGLIEIPMTTLKIGEKTIPISGGGFFRLYPYWLTRFMLSLFHRRESAPGIFYMHPWELDAEQPRQANLPAKTRFRHYLNINKHERRLEKLVSDFKWGRMDEVFSIREAVNA</sequence>
<reference evidence="2 3" key="1">
    <citation type="submission" date="2017-05" db="EMBL/GenBank/DDBJ databases">
        <title>Genomic insights into alkan degradation activity of Oleiphilus messinensis.</title>
        <authorList>
            <person name="Kozyavkin S.A."/>
            <person name="Slesarev A.I."/>
            <person name="Golyshin P.N."/>
            <person name="Korzhenkov A."/>
            <person name="Golyshina O.N."/>
            <person name="Toshchakov S.V."/>
        </authorList>
    </citation>
    <scope>NUCLEOTIDE SEQUENCE [LARGE SCALE GENOMIC DNA]</scope>
    <source>
        <strain evidence="2 3">ME102</strain>
    </source>
</reference>
<keyword evidence="3" id="KW-1185">Reference proteome</keyword>
<evidence type="ECO:0000313" key="2">
    <source>
        <dbReference type="EMBL" id="ARU56164.1"/>
    </source>
</evidence>
<dbReference type="Pfam" id="PF01522">
    <property type="entry name" value="Polysacc_deac_1"/>
    <property type="match status" value="1"/>
</dbReference>
<dbReference type="InterPro" id="IPR022560">
    <property type="entry name" value="DUF3473"/>
</dbReference>